<evidence type="ECO:0000256" key="1">
    <source>
        <dbReference type="SAM" id="MobiDB-lite"/>
    </source>
</evidence>
<evidence type="ECO:0000313" key="3">
    <source>
        <dbReference type="Proteomes" id="UP000291819"/>
    </source>
</evidence>
<organism evidence="2 3">
    <name type="scientific">Pedobacter kyonggii</name>
    <dbReference type="NCBI Taxonomy" id="1926871"/>
    <lineage>
        <taxon>Bacteria</taxon>
        <taxon>Pseudomonadati</taxon>
        <taxon>Bacteroidota</taxon>
        <taxon>Sphingobacteriia</taxon>
        <taxon>Sphingobacteriales</taxon>
        <taxon>Sphingobacteriaceae</taxon>
        <taxon>Pedobacter</taxon>
    </lineage>
</organism>
<feature type="compositionally biased region" description="Basic and acidic residues" evidence="1">
    <location>
        <begin position="33"/>
        <end position="51"/>
    </location>
</feature>
<name>A0A4Q9H702_9SPHI</name>
<dbReference type="EMBL" id="SIXF01000039">
    <property type="protein sequence ID" value="TBO39578.1"/>
    <property type="molecule type" value="Genomic_DNA"/>
</dbReference>
<dbReference type="AlphaFoldDB" id="A0A4Q9H702"/>
<comment type="caution">
    <text evidence="2">The sequence shown here is derived from an EMBL/GenBank/DDBJ whole genome shotgun (WGS) entry which is preliminary data.</text>
</comment>
<feature type="region of interest" description="Disordered" evidence="1">
    <location>
        <begin position="15"/>
        <end position="83"/>
    </location>
</feature>
<evidence type="ECO:0000313" key="2">
    <source>
        <dbReference type="EMBL" id="TBO39578.1"/>
    </source>
</evidence>
<dbReference type="OrthoDB" id="771036at2"/>
<accession>A0A4Q9H702</accession>
<feature type="compositionally biased region" description="Polar residues" evidence="1">
    <location>
        <begin position="52"/>
        <end position="64"/>
    </location>
</feature>
<proteinExistence type="predicted"/>
<protein>
    <submittedName>
        <fullName evidence="2">Uncharacterized protein</fullName>
    </submittedName>
</protein>
<reference evidence="2 3" key="1">
    <citation type="submission" date="2019-02" db="EMBL/GenBank/DDBJ databases">
        <title>Pedobacter kyonggii whole genome sequence analysis.</title>
        <authorList>
            <person name="Dahal R.H."/>
        </authorList>
    </citation>
    <scope>NUCLEOTIDE SEQUENCE [LARGE SCALE GENOMIC DNA]</scope>
    <source>
        <strain evidence="2 3">K-4-11-1</strain>
    </source>
</reference>
<keyword evidence="3" id="KW-1185">Reference proteome</keyword>
<gene>
    <name evidence="2" type="ORF">EYS08_23260</name>
</gene>
<dbReference type="Proteomes" id="UP000291819">
    <property type="component" value="Unassembled WGS sequence"/>
</dbReference>
<sequence>MLFNHSKINHSIILAMSGPKIKSDKPGSNYQEEVPKGREPVDHKTVRKDNDSTPNKAPKTNNPAKQRELEEQPVHPIKKAPKE</sequence>